<evidence type="ECO:0000256" key="1">
    <source>
        <dbReference type="SAM" id="MobiDB-lite"/>
    </source>
</evidence>
<feature type="region of interest" description="Disordered" evidence="1">
    <location>
        <begin position="100"/>
        <end position="119"/>
    </location>
</feature>
<feature type="compositionally biased region" description="Low complexity" evidence="1">
    <location>
        <begin position="102"/>
        <end position="119"/>
    </location>
</feature>
<dbReference type="GO" id="GO:0045505">
    <property type="term" value="F:dynein intermediate chain binding"/>
    <property type="evidence" value="ECO:0007669"/>
    <property type="project" value="InterPro"/>
</dbReference>
<accession>A0A6F9DC51</accession>
<evidence type="ECO:0000259" key="2">
    <source>
        <dbReference type="Pfam" id="PF08385"/>
    </source>
</evidence>
<dbReference type="InterPro" id="IPR013594">
    <property type="entry name" value="Dynein_heavy_tail"/>
</dbReference>
<reference evidence="3" key="1">
    <citation type="submission" date="2020-04" db="EMBL/GenBank/DDBJ databases">
        <authorList>
            <person name="Neveu A P."/>
        </authorList>
    </citation>
    <scope>NUCLEOTIDE SEQUENCE</scope>
    <source>
        <tissue evidence="3">Whole embryo</tissue>
    </source>
</reference>
<dbReference type="AlphaFoldDB" id="A0A6F9DC51"/>
<gene>
    <name evidence="3" type="primary">Dync2h1-001</name>
</gene>
<dbReference type="InterPro" id="IPR026983">
    <property type="entry name" value="DHC"/>
</dbReference>
<proteinExistence type="evidence at transcript level"/>
<name>A0A6F9DC51_9ASCI</name>
<organism evidence="3">
    <name type="scientific">Phallusia mammillata</name>
    <dbReference type="NCBI Taxonomy" id="59560"/>
    <lineage>
        <taxon>Eukaryota</taxon>
        <taxon>Metazoa</taxon>
        <taxon>Chordata</taxon>
        <taxon>Tunicata</taxon>
        <taxon>Ascidiacea</taxon>
        <taxon>Phlebobranchia</taxon>
        <taxon>Ascidiidae</taxon>
        <taxon>Phallusia</taxon>
    </lineage>
</organism>
<dbReference type="Pfam" id="PF08385">
    <property type="entry name" value="DHC_N1"/>
    <property type="match status" value="1"/>
</dbReference>
<feature type="domain" description="Dynein heavy chain tail" evidence="2">
    <location>
        <begin position="146"/>
        <end position="575"/>
    </location>
</feature>
<dbReference type="PANTHER" id="PTHR46532:SF15">
    <property type="entry name" value="CYTOPLASMIC DYNEIN 2 HEAVY CHAIN 1"/>
    <property type="match status" value="1"/>
</dbReference>
<evidence type="ECO:0000313" key="3">
    <source>
        <dbReference type="EMBL" id="CAB3240314.1"/>
    </source>
</evidence>
<sequence>MVLVISVDSTKNIHVSNAFAADASTDSALIFFKLRPEAITLQNLHTNVLMTTMPDPVNGLYHMVQKVFAPSLLKDNSNRGVGQNVQKLLGDLEQSLGSILRKSQPNRSSSSKRSSDNDFSGILTPLDECRYWADLTMSGARLEDQERSQHFCDLLKPMEQQFTNIDSLSIGDALEVVEIVHDTLDDLWKQTEHNEYPEERMVNLFDVIGDELCRFAQKRLEGDFSSIWEGSFAAVREALRDAIKICDRWTSTCETLTSRLWKQYPTHQWKSGKYKPKNVGKVSARFQEICELRIVHEHLMRLLSSSERDRLSASDSLTKTFNKVGALHYNPYTEPMWRSAVAAYERAMNPAEDAVAEKLKRRLKDSSGKVHQLLHEFQRYKELIRRPRIAQDLTAERETLLGLLTNYAKTLRSEFKQRSRDGAPSSAHLNGKNLSEVVSNIIWAKQLEAKMTEVLKAATDLLSSLPNVERLKDACVKSRDEMEAYRLEQFQSWSEYMLSALNDPSDPVSLQNSSKVMELDHHDGRLTVHYSDRTVALLREVRQLAGLGHRIPPKLQAAATQAQKFYKHAVILKQVRRFFLRFGLGDR</sequence>
<dbReference type="EMBL" id="LR784696">
    <property type="protein sequence ID" value="CAB3240314.1"/>
    <property type="molecule type" value="mRNA"/>
</dbReference>
<protein>
    <submittedName>
        <fullName evidence="3">Cytoplasmic dynein 2 heavy chain 1-like</fullName>
    </submittedName>
</protein>
<dbReference type="GO" id="GO:0051959">
    <property type="term" value="F:dynein light intermediate chain binding"/>
    <property type="evidence" value="ECO:0007669"/>
    <property type="project" value="InterPro"/>
</dbReference>
<dbReference type="GO" id="GO:0005858">
    <property type="term" value="C:axonemal dynein complex"/>
    <property type="evidence" value="ECO:0007669"/>
    <property type="project" value="TreeGrafter"/>
</dbReference>
<dbReference type="GO" id="GO:0007018">
    <property type="term" value="P:microtubule-based movement"/>
    <property type="evidence" value="ECO:0007669"/>
    <property type="project" value="InterPro"/>
</dbReference>
<dbReference type="PANTHER" id="PTHR46532">
    <property type="entry name" value="MALE FERTILITY FACTOR KL5"/>
    <property type="match status" value="1"/>
</dbReference>